<name>A0A061DDF7_BABBI</name>
<accession>A0A061DDF7</accession>
<dbReference type="GeneID" id="24565895"/>
<dbReference type="Proteomes" id="UP000033188">
    <property type="component" value="Chromosome 3"/>
</dbReference>
<dbReference type="KEGG" id="bbig:BBBOND_0312570"/>
<evidence type="ECO:0000313" key="1">
    <source>
        <dbReference type="EMBL" id="CDR97354.1"/>
    </source>
</evidence>
<dbReference type="VEuPathDB" id="PiroplasmaDB:BBBOND_0312570"/>
<dbReference type="EMBL" id="LK391709">
    <property type="protein sequence ID" value="CDR97354.1"/>
    <property type="molecule type" value="Genomic_DNA"/>
</dbReference>
<proteinExistence type="predicted"/>
<evidence type="ECO:0000313" key="2">
    <source>
        <dbReference type="Proteomes" id="UP000033188"/>
    </source>
</evidence>
<dbReference type="AlphaFoldDB" id="A0A061DDF7"/>
<sequence length="100" mass="10802">MNNEIRSVVERVMTSFGLDELIRLDLAYDILISPSHRSLIEGSTTCGGSSGKAISVTTFYDCITSGCFSRKLNIGEQLGGLTSPPAWIRISSCLGIGDWD</sequence>
<organism evidence="1 2">
    <name type="scientific">Babesia bigemina</name>
    <dbReference type="NCBI Taxonomy" id="5866"/>
    <lineage>
        <taxon>Eukaryota</taxon>
        <taxon>Sar</taxon>
        <taxon>Alveolata</taxon>
        <taxon>Apicomplexa</taxon>
        <taxon>Aconoidasida</taxon>
        <taxon>Piroplasmida</taxon>
        <taxon>Babesiidae</taxon>
        <taxon>Babesia</taxon>
    </lineage>
</organism>
<gene>
    <name evidence="1" type="ORF">BBBOND_0312570</name>
</gene>
<dbReference type="RefSeq" id="XP_012769540.1">
    <property type="nucleotide sequence ID" value="XM_012914086.1"/>
</dbReference>
<protein>
    <submittedName>
        <fullName evidence="1">Uncharacterized protein</fullName>
    </submittedName>
</protein>
<keyword evidence="2" id="KW-1185">Reference proteome</keyword>
<reference evidence="2" key="1">
    <citation type="journal article" date="2014" name="Nucleic Acids Res.">
        <title>The evolutionary dynamics of variant antigen genes in Babesia reveal a history of genomic innovation underlying host-parasite interaction.</title>
        <authorList>
            <person name="Jackson A.P."/>
            <person name="Otto T.D."/>
            <person name="Darby A."/>
            <person name="Ramaprasad A."/>
            <person name="Xia D."/>
            <person name="Echaide I.E."/>
            <person name="Farber M."/>
            <person name="Gahlot S."/>
            <person name="Gamble J."/>
            <person name="Gupta D."/>
            <person name="Gupta Y."/>
            <person name="Jackson L."/>
            <person name="Malandrin L."/>
            <person name="Malas T.B."/>
            <person name="Moussa E."/>
            <person name="Nair M."/>
            <person name="Reid A.J."/>
            <person name="Sanders M."/>
            <person name="Sharma J."/>
            <person name="Tracey A."/>
            <person name="Quail M.A."/>
            <person name="Weir W."/>
            <person name="Wastling J.M."/>
            <person name="Hall N."/>
            <person name="Willadsen P."/>
            <person name="Lingelbach K."/>
            <person name="Shiels B."/>
            <person name="Tait A."/>
            <person name="Berriman M."/>
            <person name="Allred D.R."/>
            <person name="Pain A."/>
        </authorList>
    </citation>
    <scope>NUCLEOTIDE SEQUENCE [LARGE SCALE GENOMIC DNA]</scope>
    <source>
        <strain evidence="2">Bond</strain>
    </source>
</reference>